<dbReference type="Proteomes" id="UP000678499">
    <property type="component" value="Unassembled WGS sequence"/>
</dbReference>
<evidence type="ECO:0000313" key="3">
    <source>
        <dbReference type="EMBL" id="CAD7279663.1"/>
    </source>
</evidence>
<accession>A0A7R9BQH8</accession>
<evidence type="ECO:0000313" key="4">
    <source>
        <dbReference type="Proteomes" id="UP000678499"/>
    </source>
</evidence>
<keyword evidence="2" id="KW-0472">Membrane</keyword>
<sequence>MVPRPLVLARMPNTDHQPDPSSKRRDVVVTICAGLSFTDALLRAFATSWTTYSADVAKHLQDEMEECLACTPPWSDLMLLTQVIASCMLLVGVKRRKAVDFLPWLMLTPCMLFYVFYEVLCVWAVDARFRTQRIPLKCLHNFVDLFQSASGSLPSHDDSQWLNIAKMVSYAMYSAGWVAMYLVVLQKCLSMTCGSKQPSQGSSPGRALNCRSTRTDMLESGTNDHNAESPFNKTIIVRPLFAPPAYDDVVREEQQMRSHSQNISEVVQHPGDHGDLRA</sequence>
<dbReference type="AlphaFoldDB" id="A0A7R9BQH8"/>
<evidence type="ECO:0000256" key="2">
    <source>
        <dbReference type="SAM" id="Phobius"/>
    </source>
</evidence>
<feature type="region of interest" description="Disordered" evidence="1">
    <location>
        <begin position="252"/>
        <end position="278"/>
    </location>
</feature>
<dbReference type="EMBL" id="OA883771">
    <property type="protein sequence ID" value="CAD7279663.1"/>
    <property type="molecule type" value="Genomic_DNA"/>
</dbReference>
<keyword evidence="4" id="KW-1185">Reference proteome</keyword>
<name>A0A7R9BQH8_9CRUS</name>
<dbReference type="EMBL" id="CAJPEX010001734">
    <property type="protein sequence ID" value="CAG0919815.1"/>
    <property type="molecule type" value="Genomic_DNA"/>
</dbReference>
<keyword evidence="2" id="KW-1133">Transmembrane helix</keyword>
<organism evidence="3">
    <name type="scientific">Notodromas monacha</name>
    <dbReference type="NCBI Taxonomy" id="399045"/>
    <lineage>
        <taxon>Eukaryota</taxon>
        <taxon>Metazoa</taxon>
        <taxon>Ecdysozoa</taxon>
        <taxon>Arthropoda</taxon>
        <taxon>Crustacea</taxon>
        <taxon>Oligostraca</taxon>
        <taxon>Ostracoda</taxon>
        <taxon>Podocopa</taxon>
        <taxon>Podocopida</taxon>
        <taxon>Cypridocopina</taxon>
        <taxon>Cypridoidea</taxon>
        <taxon>Cyprididae</taxon>
        <taxon>Notodromas</taxon>
    </lineage>
</organism>
<keyword evidence="2" id="KW-0812">Transmembrane</keyword>
<gene>
    <name evidence="3" type="ORF">NMOB1V02_LOCUS7331</name>
</gene>
<feature type="transmembrane region" description="Helical" evidence="2">
    <location>
        <begin position="104"/>
        <end position="125"/>
    </location>
</feature>
<protein>
    <submittedName>
        <fullName evidence="3">Uncharacterized protein</fullName>
    </submittedName>
</protein>
<evidence type="ECO:0000256" key="1">
    <source>
        <dbReference type="SAM" id="MobiDB-lite"/>
    </source>
</evidence>
<reference evidence="3" key="1">
    <citation type="submission" date="2020-11" db="EMBL/GenBank/DDBJ databases">
        <authorList>
            <person name="Tran Van P."/>
        </authorList>
    </citation>
    <scope>NUCLEOTIDE SEQUENCE</scope>
</reference>
<proteinExistence type="predicted"/>